<dbReference type="AlphaFoldDB" id="A0A9D2NX69"/>
<evidence type="ECO:0000313" key="1">
    <source>
        <dbReference type="EMBL" id="HJC39005.1"/>
    </source>
</evidence>
<dbReference type="EMBL" id="DWWK01000122">
    <property type="protein sequence ID" value="HJC39005.1"/>
    <property type="molecule type" value="Genomic_DNA"/>
</dbReference>
<organism evidence="1 2">
    <name type="scientific">Candidatus Mediterraneibacter faecigallinarum</name>
    <dbReference type="NCBI Taxonomy" id="2838669"/>
    <lineage>
        <taxon>Bacteria</taxon>
        <taxon>Bacillati</taxon>
        <taxon>Bacillota</taxon>
        <taxon>Clostridia</taxon>
        <taxon>Lachnospirales</taxon>
        <taxon>Lachnospiraceae</taxon>
        <taxon>Mediterraneibacter</taxon>
    </lineage>
</organism>
<accession>A0A9D2NX69</accession>
<dbReference type="Proteomes" id="UP000823894">
    <property type="component" value="Unassembled WGS sequence"/>
</dbReference>
<proteinExistence type="predicted"/>
<sequence length="139" mass="15746">MAVTLYIRKEYFRGVTLSDKSAHILEFHYKGGNVDVFENGAAVFHLEYFLESKFKADIQDFYVTDINLRGKGYGRVCMLEILDQLKKKQVTLIRAPIGYDMAPIGYTGPEQYYSLMAEFYEKTGFSISGDGDAAIQILG</sequence>
<reference evidence="1" key="1">
    <citation type="journal article" date="2021" name="PeerJ">
        <title>Extensive microbial diversity within the chicken gut microbiome revealed by metagenomics and culture.</title>
        <authorList>
            <person name="Gilroy R."/>
            <person name="Ravi A."/>
            <person name="Getino M."/>
            <person name="Pursley I."/>
            <person name="Horton D.L."/>
            <person name="Alikhan N.F."/>
            <person name="Baker D."/>
            <person name="Gharbi K."/>
            <person name="Hall N."/>
            <person name="Watson M."/>
            <person name="Adriaenssens E.M."/>
            <person name="Foster-Nyarko E."/>
            <person name="Jarju S."/>
            <person name="Secka A."/>
            <person name="Antonio M."/>
            <person name="Oren A."/>
            <person name="Chaudhuri R.R."/>
            <person name="La Ragione R."/>
            <person name="Hildebrand F."/>
            <person name="Pallen M.J."/>
        </authorList>
    </citation>
    <scope>NUCLEOTIDE SEQUENCE</scope>
    <source>
        <strain evidence="1">ChiGjej1B1-1692</strain>
    </source>
</reference>
<dbReference type="Gene3D" id="3.40.630.30">
    <property type="match status" value="1"/>
</dbReference>
<name>A0A9D2NX69_9FIRM</name>
<comment type="caution">
    <text evidence="1">The sequence shown here is derived from an EMBL/GenBank/DDBJ whole genome shotgun (WGS) entry which is preliminary data.</text>
</comment>
<gene>
    <name evidence="1" type="ORF">H9757_08105</name>
</gene>
<evidence type="ECO:0000313" key="2">
    <source>
        <dbReference type="Proteomes" id="UP000823894"/>
    </source>
</evidence>
<dbReference type="InterPro" id="IPR016181">
    <property type="entry name" value="Acyl_CoA_acyltransferase"/>
</dbReference>
<dbReference type="SUPFAM" id="SSF55729">
    <property type="entry name" value="Acyl-CoA N-acyltransferases (Nat)"/>
    <property type="match status" value="1"/>
</dbReference>
<protein>
    <submittedName>
        <fullName evidence="1">GNAT family N-acetyltransferase</fullName>
    </submittedName>
</protein>
<reference evidence="1" key="2">
    <citation type="submission" date="2021-04" db="EMBL/GenBank/DDBJ databases">
        <authorList>
            <person name="Gilroy R."/>
        </authorList>
    </citation>
    <scope>NUCLEOTIDE SEQUENCE</scope>
    <source>
        <strain evidence="1">ChiGjej1B1-1692</strain>
    </source>
</reference>